<evidence type="ECO:0000313" key="3">
    <source>
        <dbReference type="Proteomes" id="UP000275846"/>
    </source>
</evidence>
<dbReference type="STRING" id="70667.A0A183SFA7"/>
<dbReference type="EMBL" id="UYSU01032372">
    <property type="protein sequence ID" value="VDL89290.1"/>
    <property type="molecule type" value="Genomic_DNA"/>
</dbReference>
<feature type="compositionally biased region" description="Polar residues" evidence="1">
    <location>
        <begin position="260"/>
        <end position="275"/>
    </location>
</feature>
<gene>
    <name evidence="2" type="ORF">SSLN_LOCUS2905</name>
</gene>
<proteinExistence type="predicted"/>
<feature type="region of interest" description="Disordered" evidence="1">
    <location>
        <begin position="672"/>
        <end position="693"/>
    </location>
</feature>
<feature type="region of interest" description="Disordered" evidence="1">
    <location>
        <begin position="213"/>
        <end position="293"/>
    </location>
</feature>
<organism evidence="4">
    <name type="scientific">Schistocephalus solidus</name>
    <name type="common">Tapeworm</name>
    <dbReference type="NCBI Taxonomy" id="70667"/>
    <lineage>
        <taxon>Eukaryota</taxon>
        <taxon>Metazoa</taxon>
        <taxon>Spiralia</taxon>
        <taxon>Lophotrochozoa</taxon>
        <taxon>Platyhelminthes</taxon>
        <taxon>Cestoda</taxon>
        <taxon>Eucestoda</taxon>
        <taxon>Diphyllobothriidea</taxon>
        <taxon>Diphyllobothriidae</taxon>
        <taxon>Schistocephalus</taxon>
    </lineage>
</organism>
<feature type="region of interest" description="Disordered" evidence="1">
    <location>
        <begin position="483"/>
        <end position="514"/>
    </location>
</feature>
<feature type="compositionally biased region" description="Low complexity" evidence="1">
    <location>
        <begin position="283"/>
        <end position="293"/>
    </location>
</feature>
<sequence length="719" mass="75827">MDVTGTDPRTRAGLFLWPWAATGYSNMSTNVANGVASTTAQSLPNAPAASLGLPHVTQMTGPGMFGAGAGPGNSQPTDDAFESFYSRLSYSTSVHSSHMSSLQQQMQQREQRSCEAPNSDMQGTRVSMIQGQQSLQHQQQLRQQQHQTSGTLSGLHRGEQQQQGPFADQRLMNGMMHRPSQQQAAAAIAAIASAAASRNSAAAAVVAASAPTANSASSSPLNSGAFHNPPLSPQVPLLHQHPHLGHPLHQQKQQQQQRPYSSTGSLHNVSTTVPSSPLDGRMSSSASPSVSSAAAGGNYCLKRHPPNDFNSATAMALAVAVAAGDRHAQMQQQQQQELSGGVVGSRSPPDQLHHTLGGHIASTADVFSAAAGAGPGPTPTQYLFPPSSPIKSFYRRPSEAAAMAAAMAAQAARDASGGMNVHAGVGGDRSMSMAAHQRLLGGHGGFLLSNMGAAAAAAAAAVSSSAHSPLDRVPDFLSDMRLGQETPVSTGTGGSLQQGGPGSNQSIGQSHSGLGGLTSETALDTLPSLYGHAAKGYKCKICQHRYGAYRLVETKHSDENTVTPTDECYSAVESSGFTALILESFAAAKSLSVCRLDTASAKQVTLADSWRRRNGNKSSILSVSFFWYFCFSLSVLASCSRVLPVQFKELINWAGKKDDFCRCGSQHHRRELERSARNRGARARASPPTAQTNHLLQKRLKTSRQFGWEKVPLSSDRLH</sequence>
<protein>
    <submittedName>
        <fullName evidence="4">BHLH domain-containing protein</fullName>
    </submittedName>
</protein>
<feature type="compositionally biased region" description="Low complexity" evidence="1">
    <location>
        <begin position="131"/>
        <end position="151"/>
    </location>
</feature>
<evidence type="ECO:0000313" key="4">
    <source>
        <dbReference type="WBParaSite" id="SSLN_0000300501-mRNA-1"/>
    </source>
</evidence>
<dbReference type="AlphaFoldDB" id="A0A183SFA7"/>
<reference evidence="4" key="1">
    <citation type="submission" date="2016-06" db="UniProtKB">
        <authorList>
            <consortium name="WormBaseParasite"/>
        </authorList>
    </citation>
    <scope>IDENTIFICATION</scope>
</reference>
<dbReference type="WBParaSite" id="SSLN_0000300501-mRNA-1">
    <property type="protein sequence ID" value="SSLN_0000300501-mRNA-1"/>
    <property type="gene ID" value="SSLN_0000300501"/>
</dbReference>
<dbReference type="OrthoDB" id="6280214at2759"/>
<dbReference type="Proteomes" id="UP000275846">
    <property type="component" value="Unassembled WGS sequence"/>
</dbReference>
<feature type="compositionally biased region" description="Low complexity" evidence="1">
    <location>
        <begin position="247"/>
        <end position="259"/>
    </location>
</feature>
<reference evidence="2 3" key="2">
    <citation type="submission" date="2018-11" db="EMBL/GenBank/DDBJ databases">
        <authorList>
            <consortium name="Pathogen Informatics"/>
        </authorList>
    </citation>
    <scope>NUCLEOTIDE SEQUENCE [LARGE SCALE GENOMIC DNA]</scope>
    <source>
        <strain evidence="2 3">NST_G2</strain>
    </source>
</reference>
<keyword evidence="3" id="KW-1185">Reference proteome</keyword>
<evidence type="ECO:0000256" key="1">
    <source>
        <dbReference type="SAM" id="MobiDB-lite"/>
    </source>
</evidence>
<accession>A0A183SFA7</accession>
<evidence type="ECO:0000313" key="2">
    <source>
        <dbReference type="EMBL" id="VDL89290.1"/>
    </source>
</evidence>
<feature type="region of interest" description="Disordered" evidence="1">
    <location>
        <begin position="131"/>
        <end position="162"/>
    </location>
</feature>
<feature type="compositionally biased region" description="Gly residues" evidence="1">
    <location>
        <begin position="491"/>
        <end position="502"/>
    </location>
</feature>
<name>A0A183SFA7_SCHSO</name>